<name>A0ABY7F1C5_MYAAR</name>
<sequence length="94" mass="10749">MEMISILQQFIRAEHVGDLNGNLNALEQDHPDVHKQFMMGNHTLRRSERFLGWHSDRPCHITGTNAVTEKHRRGNKRPCNVRDANGCMAEVVAC</sequence>
<gene>
    <name evidence="1" type="ORF">MAR_004659</name>
</gene>
<organism evidence="1 2">
    <name type="scientific">Mya arenaria</name>
    <name type="common">Soft-shell clam</name>
    <dbReference type="NCBI Taxonomy" id="6604"/>
    <lineage>
        <taxon>Eukaryota</taxon>
        <taxon>Metazoa</taxon>
        <taxon>Spiralia</taxon>
        <taxon>Lophotrochozoa</taxon>
        <taxon>Mollusca</taxon>
        <taxon>Bivalvia</taxon>
        <taxon>Autobranchia</taxon>
        <taxon>Heteroconchia</taxon>
        <taxon>Euheterodonta</taxon>
        <taxon>Imparidentia</taxon>
        <taxon>Neoheterodontei</taxon>
        <taxon>Myida</taxon>
        <taxon>Myoidea</taxon>
        <taxon>Myidae</taxon>
        <taxon>Mya</taxon>
    </lineage>
</organism>
<evidence type="ECO:0000313" key="2">
    <source>
        <dbReference type="Proteomes" id="UP001164746"/>
    </source>
</evidence>
<proteinExistence type="predicted"/>
<reference evidence="1" key="1">
    <citation type="submission" date="2022-11" db="EMBL/GenBank/DDBJ databases">
        <title>Centuries of genome instability and evolution in soft-shell clam transmissible cancer (bioRxiv).</title>
        <authorList>
            <person name="Hart S.F.M."/>
            <person name="Yonemitsu M.A."/>
            <person name="Giersch R.M."/>
            <person name="Beal B.F."/>
            <person name="Arriagada G."/>
            <person name="Davis B.W."/>
            <person name="Ostrander E.A."/>
            <person name="Goff S.P."/>
            <person name="Metzger M.J."/>
        </authorList>
    </citation>
    <scope>NUCLEOTIDE SEQUENCE</scope>
    <source>
        <strain evidence="1">MELC-2E11</strain>
        <tissue evidence="1">Siphon/mantle</tissue>
    </source>
</reference>
<protein>
    <submittedName>
        <fullName evidence="1">Uncharacterized protein</fullName>
    </submittedName>
</protein>
<keyword evidence="2" id="KW-1185">Reference proteome</keyword>
<dbReference type="EMBL" id="CP111020">
    <property type="protein sequence ID" value="WAR14554.1"/>
    <property type="molecule type" value="Genomic_DNA"/>
</dbReference>
<dbReference type="Proteomes" id="UP001164746">
    <property type="component" value="Chromosome 9"/>
</dbReference>
<evidence type="ECO:0000313" key="1">
    <source>
        <dbReference type="EMBL" id="WAR14554.1"/>
    </source>
</evidence>
<accession>A0ABY7F1C5</accession>